<organism evidence="2 3">
    <name type="scientific">Nesidiocoris tenuis</name>
    <dbReference type="NCBI Taxonomy" id="355587"/>
    <lineage>
        <taxon>Eukaryota</taxon>
        <taxon>Metazoa</taxon>
        <taxon>Ecdysozoa</taxon>
        <taxon>Arthropoda</taxon>
        <taxon>Hexapoda</taxon>
        <taxon>Insecta</taxon>
        <taxon>Pterygota</taxon>
        <taxon>Neoptera</taxon>
        <taxon>Paraneoptera</taxon>
        <taxon>Hemiptera</taxon>
        <taxon>Heteroptera</taxon>
        <taxon>Panheteroptera</taxon>
        <taxon>Cimicomorpha</taxon>
        <taxon>Miridae</taxon>
        <taxon>Dicyphina</taxon>
        <taxon>Nesidiocoris</taxon>
    </lineage>
</organism>
<protein>
    <submittedName>
        <fullName evidence="2">Uncharacterized protein</fullName>
    </submittedName>
</protein>
<gene>
    <name evidence="2" type="ORF">NTEN_LOCUS1057</name>
</gene>
<evidence type="ECO:0000313" key="3">
    <source>
        <dbReference type="Proteomes" id="UP000479000"/>
    </source>
</evidence>
<keyword evidence="3" id="KW-1185">Reference proteome</keyword>
<feature type="compositionally biased region" description="Polar residues" evidence="1">
    <location>
        <begin position="299"/>
        <end position="313"/>
    </location>
</feature>
<dbReference type="EMBL" id="CADCXU010001841">
    <property type="protein sequence ID" value="CAA9994241.1"/>
    <property type="molecule type" value="Genomic_DNA"/>
</dbReference>
<sequence>MNYPLPAAGTQLLARERLKLQSRLELCKIYEPYYMNLIWPWKILEIVMLSGLNGAIRITSLWLPQPQSAKICKGRSACAYRWPSPSTTGLCHLDRSSRELPRSAILQVLADVHRSEDDRCLAASAMNSRPQEGPTAAVLPPRRLPPPIGLEQSLQARPPPPRPLYQDSPIAVVRPPILSSPPQVRPVVEDDDDEDSDSYEDRQPQTQQPFHPTPQQQLPQPTPPQQLFNSIDDFPVPTRQQVIRQIFQLKKIPVACLMRLNDDKLFPTSSSDLSSSRFSRKKSNRSSSSSLKFLDRNLQGPNRTRISNTTDNSKWPARFRRKLRIRRRQISRPIGRKNRRP</sequence>
<dbReference type="Proteomes" id="UP000479000">
    <property type="component" value="Unassembled WGS sequence"/>
</dbReference>
<evidence type="ECO:0000313" key="2">
    <source>
        <dbReference type="EMBL" id="CAA9994241.1"/>
    </source>
</evidence>
<reference evidence="2 3" key="1">
    <citation type="submission" date="2020-02" db="EMBL/GenBank/DDBJ databases">
        <authorList>
            <person name="Ferguson B K."/>
        </authorList>
    </citation>
    <scope>NUCLEOTIDE SEQUENCE [LARGE SCALE GENOMIC DNA]</scope>
</reference>
<accession>A0A6H5FXU6</accession>
<feature type="non-terminal residue" evidence="2">
    <location>
        <position position="341"/>
    </location>
</feature>
<feature type="compositionally biased region" description="Low complexity" evidence="1">
    <location>
        <begin position="204"/>
        <end position="219"/>
    </location>
</feature>
<proteinExistence type="predicted"/>
<feature type="region of interest" description="Disordered" evidence="1">
    <location>
        <begin position="265"/>
        <end position="319"/>
    </location>
</feature>
<feature type="compositionally biased region" description="Acidic residues" evidence="1">
    <location>
        <begin position="189"/>
        <end position="198"/>
    </location>
</feature>
<name>A0A6H5FXU6_9HEMI</name>
<feature type="region of interest" description="Disordered" evidence="1">
    <location>
        <begin position="124"/>
        <end position="232"/>
    </location>
</feature>
<dbReference type="AlphaFoldDB" id="A0A6H5FXU6"/>
<evidence type="ECO:0000256" key="1">
    <source>
        <dbReference type="SAM" id="MobiDB-lite"/>
    </source>
</evidence>